<comment type="caution">
    <text evidence="10">The sequence shown here is derived from an EMBL/GenBank/DDBJ whole genome shotgun (WGS) entry which is preliminary data.</text>
</comment>
<evidence type="ECO:0000313" key="10">
    <source>
        <dbReference type="EMBL" id="MBU5590548.1"/>
    </source>
</evidence>
<comment type="similarity">
    <text evidence="2 5 6">Belongs to the glutamyl-tRNA reductase family.</text>
</comment>
<keyword evidence="5 6" id="KW-0560">Oxidoreductase</keyword>
<evidence type="ECO:0000256" key="2">
    <source>
        <dbReference type="ARBA" id="ARBA00005916"/>
    </source>
</evidence>
<proteinExistence type="inferred from homology"/>
<dbReference type="EMBL" id="JAHLQL010000001">
    <property type="protein sequence ID" value="MBU5590548.1"/>
    <property type="molecule type" value="Genomic_DNA"/>
</dbReference>
<accession>A0ABS6EWE1</accession>
<dbReference type="PANTHER" id="PTHR43013:SF1">
    <property type="entry name" value="GLUTAMYL-TRNA REDUCTASE"/>
    <property type="match status" value="1"/>
</dbReference>
<dbReference type="HAMAP" id="MF_00087">
    <property type="entry name" value="Glu_tRNA_reductase"/>
    <property type="match status" value="1"/>
</dbReference>
<comment type="domain">
    <text evidence="5">Possesses an unusual extended V-shaped dimeric structure with each monomer consisting of three distinct domains arranged along a curved 'spinal' alpha-helix. The N-terminal catalytic domain specifically recognizes the glutamate moiety of the substrate. The second domain is the NADPH-binding domain, and the third C-terminal domain is responsible for dimerization.</text>
</comment>
<dbReference type="InterPro" id="IPR015896">
    <property type="entry name" value="4pyrrol_synth_GluRdtase_dimer"/>
</dbReference>
<feature type="domain" description="Tetrapyrrole biosynthesis glutamyl-tRNA reductase dimerisation" evidence="7">
    <location>
        <begin position="301"/>
        <end position="394"/>
    </location>
</feature>
<feature type="binding site" evidence="5">
    <location>
        <begin position="106"/>
        <end position="108"/>
    </location>
    <ligand>
        <name>substrate</name>
    </ligand>
</feature>
<keyword evidence="11" id="KW-1185">Reference proteome</keyword>
<evidence type="ECO:0000256" key="4">
    <source>
        <dbReference type="ARBA" id="ARBA00047464"/>
    </source>
</evidence>
<evidence type="ECO:0000256" key="1">
    <source>
        <dbReference type="ARBA" id="ARBA00005059"/>
    </source>
</evidence>
<evidence type="ECO:0000256" key="6">
    <source>
        <dbReference type="RuleBase" id="RU000584"/>
    </source>
</evidence>
<evidence type="ECO:0000313" key="11">
    <source>
        <dbReference type="Proteomes" id="UP000736583"/>
    </source>
</evidence>
<dbReference type="InterPro" id="IPR015895">
    <property type="entry name" value="4pyrrol_synth_GluRdtase_N"/>
</dbReference>
<dbReference type="Pfam" id="PF05201">
    <property type="entry name" value="GlutR_N"/>
    <property type="match status" value="1"/>
</dbReference>
<feature type="binding site" evidence="5">
    <location>
        <begin position="45"/>
        <end position="48"/>
    </location>
    <ligand>
        <name>substrate</name>
    </ligand>
</feature>
<dbReference type="PIRSF" id="PIRSF000445">
    <property type="entry name" value="4pyrrol_synth_GluRdtase"/>
    <property type="match status" value="1"/>
</dbReference>
<dbReference type="Pfam" id="PF01488">
    <property type="entry name" value="Shikimate_DH"/>
    <property type="match status" value="1"/>
</dbReference>
<dbReference type="Proteomes" id="UP000736583">
    <property type="component" value="Unassembled WGS sequence"/>
</dbReference>
<dbReference type="PANTHER" id="PTHR43013">
    <property type="entry name" value="GLUTAMYL-TRNA REDUCTASE"/>
    <property type="match status" value="1"/>
</dbReference>
<comment type="pathway">
    <text evidence="1 5 6">Porphyrin-containing compound metabolism; protoporphyrin-IX biosynthesis; 5-aminolevulinate from L-glutamyl-tRNA(Glu): step 1/2.</text>
</comment>
<feature type="domain" description="Glutamyl-tRNA reductase N-terminal" evidence="9">
    <location>
        <begin position="11"/>
        <end position="146"/>
    </location>
</feature>
<dbReference type="GO" id="GO:0008883">
    <property type="term" value="F:glutamyl-tRNA reductase activity"/>
    <property type="evidence" value="ECO:0007669"/>
    <property type="project" value="UniProtKB-EC"/>
</dbReference>
<keyword evidence="5 6" id="KW-0627">Porphyrin biosynthesis</keyword>
<protein>
    <recommendedName>
        <fullName evidence="3 5">Glutamyl-tRNA reductase</fullName>
        <shortName evidence="5">GluTR</shortName>
        <ecNumber evidence="3 5">1.2.1.70</ecNumber>
    </recommendedName>
</protein>
<gene>
    <name evidence="5 10" type="primary">hemA</name>
    <name evidence="10" type="ORF">KQI89_02110</name>
</gene>
<evidence type="ECO:0000259" key="9">
    <source>
        <dbReference type="Pfam" id="PF05201"/>
    </source>
</evidence>
<sequence length="398" mass="47032">MIQLIGIKSCCPIEIREQLSITPSREKDVLQDMMKISKEAVIINTCNRTEIYVNCSDDKEIKIEEVFNLLNWNKEYIKYIFTARDYGVVKHLMEVCSGFHSKILGEDQILGQAKKAYKMALECNTIGNQLQRLFQMAIACGKEFRYKAQLYKIPVSSSSIVAKEIIRENKKKIMMIGFGEVGKLVYKYLSSFDFTDLYLVVRDPKKIVLNDPRVKVISYNEKNQFIKDVEIIISCTSAPHIIIYKEEVENHPLVIFDLSLPRDVDSEIEKLEYIKLYHIDDIGKMDKSNREKRKVEMEKNRYIIEKHIDEFLQWESLRELAPLFHKMSKQGEHIHNRRFDSYNRKKYTKDNEMLVKTMLKSTSDYYLHRAMEVLKEEKLKGSEKQCQEIIERIFLRMD</sequence>
<reference evidence="10 11" key="1">
    <citation type="submission" date="2021-06" db="EMBL/GenBank/DDBJ databases">
        <authorList>
            <person name="Sun Q."/>
            <person name="Li D."/>
        </authorList>
    </citation>
    <scope>NUCLEOTIDE SEQUENCE [LARGE SCALE GENOMIC DNA]</scope>
    <source>
        <strain evidence="10 11">MSJ-4</strain>
    </source>
</reference>
<feature type="binding site" evidence="5">
    <location>
        <begin position="177"/>
        <end position="182"/>
    </location>
    <ligand>
        <name>NADP(+)</name>
        <dbReference type="ChEBI" id="CHEBI:58349"/>
    </ligand>
</feature>
<comment type="catalytic activity">
    <reaction evidence="4 5 6">
        <text>(S)-4-amino-5-oxopentanoate + tRNA(Glu) + NADP(+) = L-glutamyl-tRNA(Glu) + NADPH + H(+)</text>
        <dbReference type="Rhea" id="RHEA:12344"/>
        <dbReference type="Rhea" id="RHEA-COMP:9663"/>
        <dbReference type="Rhea" id="RHEA-COMP:9680"/>
        <dbReference type="ChEBI" id="CHEBI:15378"/>
        <dbReference type="ChEBI" id="CHEBI:57501"/>
        <dbReference type="ChEBI" id="CHEBI:57783"/>
        <dbReference type="ChEBI" id="CHEBI:58349"/>
        <dbReference type="ChEBI" id="CHEBI:78442"/>
        <dbReference type="ChEBI" id="CHEBI:78520"/>
        <dbReference type="EC" id="1.2.1.70"/>
    </reaction>
</comment>
<comment type="function">
    <text evidence="5">Catalyzes the NADPH-dependent reduction of glutamyl-tRNA(Glu) to glutamate 1-semialdehyde (GSA).</text>
</comment>
<dbReference type="InterPro" id="IPR006151">
    <property type="entry name" value="Shikm_DH/Glu-tRNA_Rdtase"/>
</dbReference>
<feature type="active site" description="Nucleophile" evidence="5">
    <location>
        <position position="46"/>
    </location>
</feature>
<evidence type="ECO:0000256" key="3">
    <source>
        <dbReference type="ARBA" id="ARBA00012970"/>
    </source>
</evidence>
<feature type="binding site" evidence="5">
    <location>
        <position position="101"/>
    </location>
    <ligand>
        <name>substrate</name>
    </ligand>
</feature>
<dbReference type="NCBIfam" id="TIGR01035">
    <property type="entry name" value="hemA"/>
    <property type="match status" value="1"/>
</dbReference>
<dbReference type="EC" id="1.2.1.70" evidence="3 5"/>
<feature type="site" description="Important for activity" evidence="5">
    <location>
        <position position="91"/>
    </location>
</feature>
<comment type="miscellaneous">
    <text evidence="5">During catalysis, the active site Cys acts as a nucleophile attacking the alpha-carbonyl group of tRNA-bound glutamate with the formation of a thioester intermediate between enzyme and glutamate, and the concomitant release of tRNA(Glu). The thioester intermediate is finally reduced by direct hydride transfer from NADPH, to form the product GSA.</text>
</comment>
<evidence type="ECO:0000259" key="8">
    <source>
        <dbReference type="Pfam" id="PF01488"/>
    </source>
</evidence>
<feature type="domain" description="Quinate/shikimate 5-dehydrogenase/glutamyl-tRNA reductase" evidence="8">
    <location>
        <begin position="162"/>
        <end position="283"/>
    </location>
</feature>
<dbReference type="InterPro" id="IPR000343">
    <property type="entry name" value="4pyrrol_synth_GluRdtase"/>
</dbReference>
<keyword evidence="5 6" id="KW-0521">NADP</keyword>
<feature type="binding site" evidence="5">
    <location>
        <position position="112"/>
    </location>
    <ligand>
        <name>substrate</name>
    </ligand>
</feature>
<dbReference type="Pfam" id="PF00745">
    <property type="entry name" value="GlutR_dimer"/>
    <property type="match status" value="1"/>
</dbReference>
<organism evidence="10 11">
    <name type="scientific">Clostridium simiarum</name>
    <dbReference type="NCBI Taxonomy" id="2841506"/>
    <lineage>
        <taxon>Bacteria</taxon>
        <taxon>Bacillati</taxon>
        <taxon>Bacillota</taxon>
        <taxon>Clostridia</taxon>
        <taxon>Eubacteriales</taxon>
        <taxon>Clostridiaceae</taxon>
        <taxon>Clostridium</taxon>
    </lineage>
</organism>
<dbReference type="RefSeq" id="WP_216455710.1">
    <property type="nucleotide sequence ID" value="NZ_JAHLQL010000001.1"/>
</dbReference>
<evidence type="ECO:0000259" key="7">
    <source>
        <dbReference type="Pfam" id="PF00745"/>
    </source>
</evidence>
<comment type="subunit">
    <text evidence="5">Homodimer.</text>
</comment>
<evidence type="ECO:0000256" key="5">
    <source>
        <dbReference type="HAMAP-Rule" id="MF_00087"/>
    </source>
</evidence>
<name>A0ABS6EWE1_9CLOT</name>